<dbReference type="Gene3D" id="3.30.365.10">
    <property type="entry name" value="Aldehyde oxidase/xanthine dehydrogenase, molybdopterin binding domain"/>
    <property type="match status" value="1"/>
</dbReference>
<dbReference type="eggNOG" id="COG1529">
    <property type="taxonomic scope" value="Bacteria"/>
</dbReference>
<dbReference type="PANTHER" id="PTHR11908">
    <property type="entry name" value="XANTHINE DEHYDROGENASE"/>
    <property type="match status" value="1"/>
</dbReference>
<reference evidence="3 4" key="1">
    <citation type="journal article" date="2012" name="J. Bacteriol.">
        <title>Complete genome sequences of Desulfosporosinus orientis DSM765T, Desulfosporosinus youngiae DSM17734T, Desulfosporosinus meridiei DSM13257T, and Desulfosporosinus acidiphilus DSM22704T.</title>
        <authorList>
            <person name="Pester M."/>
            <person name="Brambilla E."/>
            <person name="Alazard D."/>
            <person name="Rattei T."/>
            <person name="Weinmaier T."/>
            <person name="Han J."/>
            <person name="Lucas S."/>
            <person name="Lapidus A."/>
            <person name="Cheng J.F."/>
            <person name="Goodwin L."/>
            <person name="Pitluck S."/>
            <person name="Peters L."/>
            <person name="Ovchinnikova G."/>
            <person name="Teshima H."/>
            <person name="Detter J.C."/>
            <person name="Han C.S."/>
            <person name="Tapia R."/>
            <person name="Land M.L."/>
            <person name="Hauser L."/>
            <person name="Kyrpides N.C."/>
            <person name="Ivanova N.N."/>
            <person name="Pagani I."/>
            <person name="Huntmann M."/>
            <person name="Wei C.L."/>
            <person name="Davenport K.W."/>
            <person name="Daligault H."/>
            <person name="Chain P.S."/>
            <person name="Chen A."/>
            <person name="Mavromatis K."/>
            <person name="Markowitz V."/>
            <person name="Szeto E."/>
            <person name="Mikhailova N."/>
            <person name="Pati A."/>
            <person name="Wagner M."/>
            <person name="Woyke T."/>
            <person name="Ollivier B."/>
            <person name="Klenk H.P."/>
            <person name="Spring S."/>
            <person name="Loy A."/>
        </authorList>
    </citation>
    <scope>NUCLEOTIDE SEQUENCE [LARGE SCALE GENOMIC DNA]</scope>
    <source>
        <strain evidence="4">ATCC BAA-275 / DSM 13257 / NCIMB 13706 / S10</strain>
    </source>
</reference>
<evidence type="ECO:0000313" key="4">
    <source>
        <dbReference type="Proteomes" id="UP000005262"/>
    </source>
</evidence>
<dbReference type="GO" id="GO:0016491">
    <property type="term" value="F:oxidoreductase activity"/>
    <property type="evidence" value="ECO:0007669"/>
    <property type="project" value="InterPro"/>
</dbReference>
<gene>
    <name evidence="3" type="ordered locus">Desmer_3262</name>
</gene>
<dbReference type="InterPro" id="IPR037165">
    <property type="entry name" value="AldOxase/xan_DH_Mopterin-bd_sf"/>
</dbReference>
<dbReference type="Gene3D" id="3.10.20.30">
    <property type="match status" value="1"/>
</dbReference>
<dbReference type="Pfam" id="PF00111">
    <property type="entry name" value="Fer2"/>
    <property type="match status" value="1"/>
</dbReference>
<dbReference type="PROSITE" id="PS51085">
    <property type="entry name" value="2FE2S_FER_2"/>
    <property type="match status" value="1"/>
</dbReference>
<dbReference type="KEGG" id="dmi:Desmer_3262"/>
<dbReference type="InterPro" id="IPR012675">
    <property type="entry name" value="Beta-grasp_dom_sf"/>
</dbReference>
<dbReference type="EMBL" id="CP003629">
    <property type="protein sequence ID" value="AFQ45139.1"/>
    <property type="molecule type" value="Genomic_DNA"/>
</dbReference>
<keyword evidence="4" id="KW-1185">Reference proteome</keyword>
<dbReference type="InterPro" id="IPR036010">
    <property type="entry name" value="2Fe-2S_ferredoxin-like_sf"/>
</dbReference>
<sequence>MFTLNINGEDVFAMSDKRLLLFLRDDLRIASVKDGCSEGACGTCMVLVDGKALKACVQKVSKFVGKRILTVEGLSDLQCPYYVHGAVAKALGYEKKDVQVIQDVTGGDLGGKEAFPSILACQTAVAAKKANKPVKVIFERREDMEFTSKRHPSICTYKVAVKDGEITGMDIDAVQRTLVYTAARPIRGCLI</sequence>
<dbReference type="PANTHER" id="PTHR11908:SF132">
    <property type="entry name" value="ALDEHYDE OXIDASE 1-RELATED"/>
    <property type="match status" value="1"/>
</dbReference>
<dbReference type="GO" id="GO:0051537">
    <property type="term" value="F:2 iron, 2 sulfur cluster binding"/>
    <property type="evidence" value="ECO:0007669"/>
    <property type="project" value="InterPro"/>
</dbReference>
<dbReference type="Pfam" id="PF02738">
    <property type="entry name" value="MoCoBD_1"/>
    <property type="match status" value="1"/>
</dbReference>
<dbReference type="HOGENOM" id="CLU_1419437_0_0_9"/>
<dbReference type="GO" id="GO:0005506">
    <property type="term" value="F:iron ion binding"/>
    <property type="evidence" value="ECO:0007669"/>
    <property type="project" value="InterPro"/>
</dbReference>
<dbReference type="SUPFAM" id="SSF56003">
    <property type="entry name" value="Molybdenum cofactor-binding domain"/>
    <property type="match status" value="1"/>
</dbReference>
<organism evidence="3 4">
    <name type="scientific">Desulfosporosinus meridiei (strain ATCC BAA-275 / DSM 13257 / KCTC 12902 / NCIMB 13706 / S10)</name>
    <dbReference type="NCBI Taxonomy" id="768704"/>
    <lineage>
        <taxon>Bacteria</taxon>
        <taxon>Bacillati</taxon>
        <taxon>Bacillota</taxon>
        <taxon>Clostridia</taxon>
        <taxon>Eubacteriales</taxon>
        <taxon>Desulfitobacteriaceae</taxon>
        <taxon>Desulfosporosinus</taxon>
    </lineage>
</organism>
<dbReference type="InterPro" id="IPR008274">
    <property type="entry name" value="AldOxase/xan_DH_MoCoBD1"/>
</dbReference>
<dbReference type="InterPro" id="IPR016208">
    <property type="entry name" value="Ald_Oxase/xanthine_DH-like"/>
</dbReference>
<accession>J7IYB9</accession>
<keyword evidence="1" id="KW-0500">Molybdenum</keyword>
<dbReference type="PROSITE" id="PS00197">
    <property type="entry name" value="2FE2S_FER_1"/>
    <property type="match status" value="1"/>
</dbReference>
<dbReference type="Proteomes" id="UP000005262">
    <property type="component" value="Chromosome"/>
</dbReference>
<dbReference type="SUPFAM" id="SSF54292">
    <property type="entry name" value="2Fe-2S ferredoxin-like"/>
    <property type="match status" value="1"/>
</dbReference>
<name>J7IYB9_DESMD</name>
<evidence type="ECO:0000259" key="2">
    <source>
        <dbReference type="PROSITE" id="PS51085"/>
    </source>
</evidence>
<dbReference type="InterPro" id="IPR006058">
    <property type="entry name" value="2Fe2S_fd_BS"/>
</dbReference>
<evidence type="ECO:0000256" key="1">
    <source>
        <dbReference type="ARBA" id="ARBA00022505"/>
    </source>
</evidence>
<dbReference type="eggNOG" id="COG2080">
    <property type="taxonomic scope" value="Bacteria"/>
</dbReference>
<dbReference type="AlphaFoldDB" id="J7IYB9"/>
<proteinExistence type="predicted"/>
<dbReference type="GO" id="GO:0009055">
    <property type="term" value="F:electron transfer activity"/>
    <property type="evidence" value="ECO:0007669"/>
    <property type="project" value="InterPro"/>
</dbReference>
<feature type="domain" description="2Fe-2S ferredoxin-type" evidence="2">
    <location>
        <begin position="1"/>
        <end position="74"/>
    </location>
</feature>
<dbReference type="STRING" id="768704.Desmer_3262"/>
<evidence type="ECO:0000313" key="3">
    <source>
        <dbReference type="EMBL" id="AFQ45139.1"/>
    </source>
</evidence>
<reference evidence="4" key="2">
    <citation type="submission" date="2012-08" db="EMBL/GenBank/DDBJ databases">
        <title>Finished genome of Desulfosporosinus meridiei DSM 13257.</title>
        <authorList>
            <person name="Huntemann M."/>
            <person name="Wei C.-L."/>
            <person name="Han J."/>
            <person name="Detter J.C."/>
            <person name="Han C."/>
            <person name="Davenport K."/>
            <person name="Daligault H."/>
            <person name="Erkkila T."/>
            <person name="Gu W."/>
            <person name="Munk A.C.C."/>
            <person name="Teshima H."/>
            <person name="Xu Y."/>
            <person name="Chain P."/>
            <person name="Tapia R."/>
            <person name="Chen A."/>
            <person name="Krypides N."/>
            <person name="Mavromatis K."/>
            <person name="Markowitz V."/>
            <person name="Szeto E."/>
            <person name="Ivanova N."/>
            <person name="Mikhailova N."/>
            <person name="Ovchinnikova G."/>
            <person name="Pagani I."/>
            <person name="Pati A."/>
            <person name="Goodwin L."/>
            <person name="Peters L."/>
            <person name="Pitluck S."/>
            <person name="Woyke T."/>
            <person name="Pester M."/>
            <person name="Spring S."/>
            <person name="Ollivier B."/>
            <person name="Rattei T."/>
            <person name="Klenk H.-P."/>
            <person name="Wagner M."/>
            <person name="Loy A."/>
        </authorList>
    </citation>
    <scope>NUCLEOTIDE SEQUENCE [LARGE SCALE GENOMIC DNA]</scope>
    <source>
        <strain evidence="4">ATCC BAA-275 / DSM 13257 / NCIMB 13706 / S10</strain>
    </source>
</reference>
<protein>
    <submittedName>
        <fullName evidence="3">Aerobic-type carbon monoxide dehydrogenase, small subunit CoxS/CutS-like protein</fullName>
    </submittedName>
</protein>
<dbReference type="InterPro" id="IPR001041">
    <property type="entry name" value="2Fe-2S_ferredoxin-type"/>
</dbReference>